<evidence type="ECO:0000313" key="2">
    <source>
        <dbReference type="EMBL" id="CAE7450832.1"/>
    </source>
</evidence>
<evidence type="ECO:0000313" key="3">
    <source>
        <dbReference type="Proteomes" id="UP000604046"/>
    </source>
</evidence>
<feature type="region of interest" description="Disordered" evidence="1">
    <location>
        <begin position="136"/>
        <end position="164"/>
    </location>
</feature>
<accession>A0A812RSC9</accession>
<dbReference type="OrthoDB" id="417233at2759"/>
<dbReference type="EMBL" id="CAJNDS010002365">
    <property type="protein sequence ID" value="CAE7450832.1"/>
    <property type="molecule type" value="Genomic_DNA"/>
</dbReference>
<comment type="caution">
    <text evidence="2">The sequence shown here is derived from an EMBL/GenBank/DDBJ whole genome shotgun (WGS) entry which is preliminary data.</text>
</comment>
<evidence type="ECO:0008006" key="4">
    <source>
        <dbReference type="Google" id="ProtNLM"/>
    </source>
</evidence>
<sequence length="421" mass="47371">MNHSQLCIWQKKSRTKAVADTKCFHVALTAKVCGQVQVQLPRTPSSSSVPQDEVILSPKRDSRCLPEFLAGQWKQTLSDCSTVPSEPTPECRRSTTMMTDMTSECVPMTASPSPAERPNGRALVLPDIVPALQLQHLPSRSSPGSPTHHDQSGTSGGEESSPVVRKRELFKKMGKRVTARLTVKFKNLIRRSSSLHAASRHIPSELGIPSEPPLLTHRIDKATVAKIWETMQRPHHCPLLQFLSQVGGCHDFHASLWEDCQEVPAAKIRKCCYMAPIPDDIPNFARRLLNIPSQISTCSVWRLVYTPEEMWFVQQSYTGDVLYGDRFKVQCTVRFTQEPEAKSVVVDQWVEIAWDKPLPFTHAMVRCFIESKAHADGRALGGDLVRCIKEAVEALELEDQARASLHRRAVISERFRRHRAM</sequence>
<proteinExistence type="predicted"/>
<protein>
    <recommendedName>
        <fullName evidence="4">VASt domain-containing protein</fullName>
    </recommendedName>
</protein>
<dbReference type="AlphaFoldDB" id="A0A812RSC9"/>
<reference evidence="2" key="1">
    <citation type="submission" date="2021-02" db="EMBL/GenBank/DDBJ databases">
        <authorList>
            <person name="Dougan E. K."/>
            <person name="Rhodes N."/>
            <person name="Thang M."/>
            <person name="Chan C."/>
        </authorList>
    </citation>
    <scope>NUCLEOTIDE SEQUENCE</scope>
</reference>
<keyword evidence="3" id="KW-1185">Reference proteome</keyword>
<organism evidence="2 3">
    <name type="scientific">Symbiodinium natans</name>
    <dbReference type="NCBI Taxonomy" id="878477"/>
    <lineage>
        <taxon>Eukaryota</taxon>
        <taxon>Sar</taxon>
        <taxon>Alveolata</taxon>
        <taxon>Dinophyceae</taxon>
        <taxon>Suessiales</taxon>
        <taxon>Symbiodiniaceae</taxon>
        <taxon>Symbiodinium</taxon>
    </lineage>
</organism>
<dbReference type="Proteomes" id="UP000604046">
    <property type="component" value="Unassembled WGS sequence"/>
</dbReference>
<name>A0A812RSC9_9DINO</name>
<feature type="compositionally biased region" description="Polar residues" evidence="1">
    <location>
        <begin position="136"/>
        <end position="145"/>
    </location>
</feature>
<evidence type="ECO:0000256" key="1">
    <source>
        <dbReference type="SAM" id="MobiDB-lite"/>
    </source>
</evidence>
<gene>
    <name evidence="2" type="ORF">SNAT2548_LOCUS24669</name>
</gene>